<reference evidence="2" key="1">
    <citation type="journal article" date="2023" name="Nat. Plants">
        <title>Single-cell RNA sequencing provides a high-resolution roadmap for understanding the multicellular compartmentation of specialized metabolism.</title>
        <authorList>
            <person name="Sun S."/>
            <person name="Shen X."/>
            <person name="Li Y."/>
            <person name="Li Y."/>
            <person name="Wang S."/>
            <person name="Li R."/>
            <person name="Zhang H."/>
            <person name="Shen G."/>
            <person name="Guo B."/>
            <person name="Wei J."/>
            <person name="Xu J."/>
            <person name="St-Pierre B."/>
            <person name="Chen S."/>
            <person name="Sun C."/>
        </authorList>
    </citation>
    <scope>NUCLEOTIDE SEQUENCE [LARGE SCALE GENOMIC DNA]</scope>
</reference>
<dbReference type="EMBL" id="CM044703">
    <property type="protein sequence ID" value="KAI5671784.1"/>
    <property type="molecule type" value="Genomic_DNA"/>
</dbReference>
<comment type="caution">
    <text evidence="1">The sequence shown here is derived from an EMBL/GenBank/DDBJ whole genome shotgun (WGS) entry which is preliminary data.</text>
</comment>
<keyword evidence="2" id="KW-1185">Reference proteome</keyword>
<gene>
    <name evidence="1" type="ORF">M9H77_12148</name>
</gene>
<dbReference type="Proteomes" id="UP001060085">
    <property type="component" value="Linkage Group LG03"/>
</dbReference>
<name>A0ACC0BGN8_CATRO</name>
<accession>A0ACC0BGN8</accession>
<evidence type="ECO:0000313" key="1">
    <source>
        <dbReference type="EMBL" id="KAI5671784.1"/>
    </source>
</evidence>
<evidence type="ECO:0000313" key="2">
    <source>
        <dbReference type="Proteomes" id="UP001060085"/>
    </source>
</evidence>
<organism evidence="1 2">
    <name type="scientific">Catharanthus roseus</name>
    <name type="common">Madagascar periwinkle</name>
    <name type="synonym">Vinca rosea</name>
    <dbReference type="NCBI Taxonomy" id="4058"/>
    <lineage>
        <taxon>Eukaryota</taxon>
        <taxon>Viridiplantae</taxon>
        <taxon>Streptophyta</taxon>
        <taxon>Embryophyta</taxon>
        <taxon>Tracheophyta</taxon>
        <taxon>Spermatophyta</taxon>
        <taxon>Magnoliopsida</taxon>
        <taxon>eudicotyledons</taxon>
        <taxon>Gunneridae</taxon>
        <taxon>Pentapetalae</taxon>
        <taxon>asterids</taxon>
        <taxon>lamiids</taxon>
        <taxon>Gentianales</taxon>
        <taxon>Apocynaceae</taxon>
        <taxon>Rauvolfioideae</taxon>
        <taxon>Vinceae</taxon>
        <taxon>Catharanthinae</taxon>
        <taxon>Catharanthus</taxon>
    </lineage>
</organism>
<protein>
    <submittedName>
        <fullName evidence="1">Uncharacterized protein</fullName>
    </submittedName>
</protein>
<proteinExistence type="predicted"/>
<sequence length="143" mass="16792">MPFSSFLQADQQRLQLKKLLPPPTLNRVFASLTSMNARDKQRPKQLVDNTLWSMEITEVADNSGEGWGDIKEYWDDTHLFALVSAREKYEENKIAQAASKRMLFKVANRQGRKKKPHHLRCVWHSWRVLGSETKHEGYDKNFY</sequence>